<dbReference type="Pfam" id="PF12804">
    <property type="entry name" value="NTP_transf_3"/>
    <property type="match status" value="1"/>
</dbReference>
<dbReference type="AlphaFoldDB" id="A0A1T4MVR6"/>
<dbReference type="Proteomes" id="UP000196365">
    <property type="component" value="Unassembled WGS sequence"/>
</dbReference>
<dbReference type="NCBIfam" id="TIGR03310">
    <property type="entry name" value="matur_MocA_YgfJ"/>
    <property type="match status" value="1"/>
</dbReference>
<evidence type="ECO:0000313" key="3">
    <source>
        <dbReference type="Proteomes" id="UP000196365"/>
    </source>
</evidence>
<gene>
    <name evidence="2" type="ORF">SAMN02745973_01480</name>
</gene>
<dbReference type="PANTHER" id="PTHR43777:SF1">
    <property type="entry name" value="MOLYBDENUM COFACTOR CYTIDYLYLTRANSFERASE"/>
    <property type="match status" value="1"/>
</dbReference>
<protein>
    <submittedName>
        <fullName evidence="2">Molybdenum cofactor cytidylyltransferase</fullName>
    </submittedName>
</protein>
<dbReference type="InterPro" id="IPR029044">
    <property type="entry name" value="Nucleotide-diphossugar_trans"/>
</dbReference>
<reference evidence="2 3" key="1">
    <citation type="submission" date="2017-02" db="EMBL/GenBank/DDBJ databases">
        <authorList>
            <person name="Peterson S.W."/>
        </authorList>
    </citation>
    <scope>NUCLEOTIDE SEQUENCE [LARGE SCALE GENOMIC DNA]</scope>
    <source>
        <strain evidence="2 3">DSM 15102</strain>
    </source>
</reference>
<dbReference type="CDD" id="cd04182">
    <property type="entry name" value="GT_2_like_f"/>
    <property type="match status" value="1"/>
</dbReference>
<dbReference type="InterPro" id="IPR017696">
    <property type="entry name" value="Mo_hydrolase_YgfJ"/>
</dbReference>
<accession>A0A1T4MVR6</accession>
<proteinExistence type="predicted"/>
<dbReference type="SUPFAM" id="SSF53448">
    <property type="entry name" value="Nucleotide-diphospho-sugar transferases"/>
    <property type="match status" value="1"/>
</dbReference>
<dbReference type="OrthoDB" id="9797742at2"/>
<keyword evidence="3" id="KW-1185">Reference proteome</keyword>
<keyword evidence="2" id="KW-0548">Nucleotidyltransferase</keyword>
<dbReference type="GO" id="GO:0016779">
    <property type="term" value="F:nucleotidyltransferase activity"/>
    <property type="evidence" value="ECO:0007669"/>
    <property type="project" value="UniProtKB-KW"/>
</dbReference>
<dbReference type="InterPro" id="IPR025877">
    <property type="entry name" value="MobA-like_NTP_Trfase"/>
</dbReference>
<evidence type="ECO:0000313" key="2">
    <source>
        <dbReference type="EMBL" id="SJZ71149.1"/>
    </source>
</evidence>
<sequence length="199" mass="23015">MVTAVILASGIAKRFGENKLLMPLGEKKVIEHVIDHVKKSKVEDIFLIYGHHEKEFKDIAKIKEIKVIYNEKYNLGQSYGVKRAVKRLENKAEGILFLLGDQPFLTSHTINQLVRCFKKNPEKIIVPLYDGKRGNPVIFGKNFFGEIKKINGDKGPREIIEKYENQVVFVPINDIMENFDIDTKEDYLKALKELKRKKN</sequence>
<dbReference type="PANTHER" id="PTHR43777">
    <property type="entry name" value="MOLYBDENUM COFACTOR CYTIDYLYLTRANSFERASE"/>
    <property type="match status" value="1"/>
</dbReference>
<dbReference type="EMBL" id="FUWV01000008">
    <property type="protein sequence ID" value="SJZ71149.1"/>
    <property type="molecule type" value="Genomic_DNA"/>
</dbReference>
<evidence type="ECO:0000259" key="1">
    <source>
        <dbReference type="Pfam" id="PF12804"/>
    </source>
</evidence>
<dbReference type="Gene3D" id="3.90.550.10">
    <property type="entry name" value="Spore Coat Polysaccharide Biosynthesis Protein SpsA, Chain A"/>
    <property type="match status" value="1"/>
</dbReference>
<feature type="domain" description="MobA-like NTP transferase" evidence="1">
    <location>
        <begin position="4"/>
        <end position="164"/>
    </location>
</feature>
<name>A0A1T4MVR6_9FIRM</name>
<dbReference type="RefSeq" id="WP_087678900.1">
    <property type="nucleotide sequence ID" value="NZ_FUWV01000008.1"/>
</dbReference>
<keyword evidence="2" id="KW-0808">Transferase</keyword>
<organism evidence="2 3">
    <name type="scientific">Garciella nitratireducens DSM 15102</name>
    <dbReference type="NCBI Taxonomy" id="1121911"/>
    <lineage>
        <taxon>Bacteria</taxon>
        <taxon>Bacillati</taxon>
        <taxon>Bacillota</taxon>
        <taxon>Clostridia</taxon>
        <taxon>Eubacteriales</taxon>
        <taxon>Eubacteriaceae</taxon>
        <taxon>Garciella</taxon>
    </lineage>
</organism>